<feature type="region of interest" description="Disordered" evidence="1">
    <location>
        <begin position="16"/>
        <end position="196"/>
    </location>
</feature>
<reference evidence="4" key="1">
    <citation type="submission" date="2017-02" db="UniProtKB">
        <authorList>
            <consortium name="WormBaseParasite"/>
        </authorList>
    </citation>
    <scope>IDENTIFICATION</scope>
</reference>
<dbReference type="EMBL" id="UYRR01038288">
    <property type="protein sequence ID" value="VDK73132.1"/>
    <property type="molecule type" value="Genomic_DNA"/>
</dbReference>
<proteinExistence type="predicted"/>
<reference evidence="2 3" key="2">
    <citation type="submission" date="2018-11" db="EMBL/GenBank/DDBJ databases">
        <authorList>
            <consortium name="Pathogen Informatics"/>
        </authorList>
    </citation>
    <scope>NUCLEOTIDE SEQUENCE [LARGE SCALE GENOMIC DNA]</scope>
</reference>
<feature type="compositionally biased region" description="Low complexity" evidence="1">
    <location>
        <begin position="16"/>
        <end position="40"/>
    </location>
</feature>
<gene>
    <name evidence="2" type="ORF">ASIM_LOCUS19929</name>
</gene>
<feature type="compositionally biased region" description="Polar residues" evidence="1">
    <location>
        <begin position="69"/>
        <end position="82"/>
    </location>
</feature>
<feature type="compositionally biased region" description="Low complexity" evidence="1">
    <location>
        <begin position="57"/>
        <end position="68"/>
    </location>
</feature>
<name>A0A0M3KHT2_ANISI</name>
<protein>
    <submittedName>
        <fullName evidence="4">WH2 domain-containing protein</fullName>
    </submittedName>
</protein>
<feature type="compositionally biased region" description="Basic and acidic residues" evidence="1">
    <location>
        <begin position="186"/>
        <end position="196"/>
    </location>
</feature>
<evidence type="ECO:0000313" key="3">
    <source>
        <dbReference type="Proteomes" id="UP000267096"/>
    </source>
</evidence>
<feature type="compositionally biased region" description="Polar residues" evidence="1">
    <location>
        <begin position="92"/>
        <end position="135"/>
    </location>
</feature>
<evidence type="ECO:0000256" key="1">
    <source>
        <dbReference type="SAM" id="MobiDB-lite"/>
    </source>
</evidence>
<evidence type="ECO:0000313" key="2">
    <source>
        <dbReference type="EMBL" id="VDK73132.1"/>
    </source>
</evidence>
<dbReference type="Proteomes" id="UP000267096">
    <property type="component" value="Unassembled WGS sequence"/>
</dbReference>
<evidence type="ECO:0000313" key="4">
    <source>
        <dbReference type="WBParaSite" id="ASIM_0002054701-mRNA-1"/>
    </source>
</evidence>
<accession>A0A0M3KHT2</accession>
<sequence>SPPPVPVVTTNVVSVTSFSSGDTTPSTSVAPVSSTPVTRSRIVASAPNGLPPPSNSTQKQQQQQQQTTLLSSNRPHSSTQFANAALPPIPPQKSSHVVSFNAEASTCSQSTASALTSEDTSVISPLRQLRSQAGSAGSVAHSFHTRPTQPAVPPPPVVDQQSNGRLPPPVPPKPKNKMNQSAPRTEQLRARSKDEIVSSAAKSPLFSRILPNEEVIKF</sequence>
<keyword evidence="3" id="KW-1185">Reference proteome</keyword>
<organism evidence="4">
    <name type="scientific">Anisakis simplex</name>
    <name type="common">Herring worm</name>
    <dbReference type="NCBI Taxonomy" id="6269"/>
    <lineage>
        <taxon>Eukaryota</taxon>
        <taxon>Metazoa</taxon>
        <taxon>Ecdysozoa</taxon>
        <taxon>Nematoda</taxon>
        <taxon>Chromadorea</taxon>
        <taxon>Rhabditida</taxon>
        <taxon>Spirurina</taxon>
        <taxon>Ascaridomorpha</taxon>
        <taxon>Ascaridoidea</taxon>
        <taxon>Anisakidae</taxon>
        <taxon>Anisakis</taxon>
        <taxon>Anisakis simplex complex</taxon>
    </lineage>
</organism>
<dbReference type="WBParaSite" id="ASIM_0002054701-mRNA-1">
    <property type="protein sequence ID" value="ASIM_0002054701-mRNA-1"/>
    <property type="gene ID" value="ASIM_0002054701"/>
</dbReference>
<dbReference type="AlphaFoldDB" id="A0A0M3KHT2"/>